<dbReference type="PANTHER" id="PTHR11365:SF2">
    <property type="entry name" value="5-OXOPROLINASE"/>
    <property type="match status" value="1"/>
</dbReference>
<dbReference type="EMBL" id="SRLO01000355">
    <property type="protein sequence ID" value="TNN59470.1"/>
    <property type="molecule type" value="Genomic_DNA"/>
</dbReference>
<protein>
    <submittedName>
        <fullName evidence="3">5-oxoprolinase</fullName>
    </submittedName>
</protein>
<evidence type="ECO:0000259" key="2">
    <source>
        <dbReference type="Pfam" id="PF05378"/>
    </source>
</evidence>
<reference evidence="3 4" key="1">
    <citation type="submission" date="2019-03" db="EMBL/GenBank/DDBJ databases">
        <title>First draft genome of Liparis tanakae, snailfish: a comprehensive survey of snailfish specific genes.</title>
        <authorList>
            <person name="Kim W."/>
            <person name="Song I."/>
            <person name="Jeong J.-H."/>
            <person name="Kim D."/>
            <person name="Kim S."/>
            <person name="Ryu S."/>
            <person name="Song J.Y."/>
            <person name="Lee S.K."/>
        </authorList>
    </citation>
    <scope>NUCLEOTIDE SEQUENCE [LARGE SCALE GENOMIC DNA]</scope>
    <source>
        <tissue evidence="3">Muscle</tissue>
    </source>
</reference>
<dbReference type="OrthoDB" id="3643at2759"/>
<sequence>MTENKGKFDFAIDRGGTFTDVFARLPDGRERVLKLLSRDPQNYKDAPTEGIRRVLEEETGRVFPREQPVDTALIGWIRMGTTVATNALLEREGERTALLVTLGFKDLLHIGTQARPKLFDLEVVVPEVLYEEVIEVDERVVLKQDDCQLPRKDPKRDSLEVWRELDLERVEKDLRGVLSRGITSLAVLLLHSYTFSDHEKAVGALARRLGFTQVSLSSEVMPMVRAVPRGYTVCADAYLTPKIHQYLKGFTSGFKGGLKDVDVLFMQSDGGLTPMEQFCGSRAVLSGPAGGVVGYAITSFSQTEKKPVIGFDMGGE</sequence>
<comment type="caution">
    <text evidence="3">The sequence shown here is derived from an EMBL/GenBank/DDBJ whole genome shotgun (WGS) entry which is preliminary data.</text>
</comment>
<dbReference type="InterPro" id="IPR045079">
    <property type="entry name" value="Oxoprolinase-like"/>
</dbReference>
<dbReference type="PANTHER" id="PTHR11365">
    <property type="entry name" value="5-OXOPROLINASE RELATED"/>
    <property type="match status" value="1"/>
</dbReference>
<evidence type="ECO:0000313" key="4">
    <source>
        <dbReference type="Proteomes" id="UP000314294"/>
    </source>
</evidence>
<name>A0A4Z2H1Y6_9TELE</name>
<accession>A0A4Z2H1Y6</accession>
<gene>
    <name evidence="3" type="primary">Oplah</name>
    <name evidence="3" type="ORF">EYF80_030285</name>
</gene>
<organism evidence="3 4">
    <name type="scientific">Liparis tanakae</name>
    <name type="common">Tanaka's snailfish</name>
    <dbReference type="NCBI Taxonomy" id="230148"/>
    <lineage>
        <taxon>Eukaryota</taxon>
        <taxon>Metazoa</taxon>
        <taxon>Chordata</taxon>
        <taxon>Craniata</taxon>
        <taxon>Vertebrata</taxon>
        <taxon>Euteleostomi</taxon>
        <taxon>Actinopterygii</taxon>
        <taxon>Neopterygii</taxon>
        <taxon>Teleostei</taxon>
        <taxon>Neoteleostei</taxon>
        <taxon>Acanthomorphata</taxon>
        <taxon>Eupercaria</taxon>
        <taxon>Perciformes</taxon>
        <taxon>Cottioidei</taxon>
        <taxon>Cottales</taxon>
        <taxon>Liparidae</taxon>
        <taxon>Liparis</taxon>
    </lineage>
</organism>
<dbReference type="Pfam" id="PF05378">
    <property type="entry name" value="Hydant_A_N"/>
    <property type="match status" value="1"/>
</dbReference>
<dbReference type="Pfam" id="PF01968">
    <property type="entry name" value="Hydantoinase_A"/>
    <property type="match status" value="1"/>
</dbReference>
<proteinExistence type="predicted"/>
<dbReference type="GO" id="GO:0005829">
    <property type="term" value="C:cytosol"/>
    <property type="evidence" value="ECO:0007669"/>
    <property type="project" value="TreeGrafter"/>
</dbReference>
<dbReference type="InterPro" id="IPR002821">
    <property type="entry name" value="Hydantoinase_A"/>
</dbReference>
<dbReference type="Proteomes" id="UP000314294">
    <property type="component" value="Unassembled WGS sequence"/>
</dbReference>
<evidence type="ECO:0000313" key="3">
    <source>
        <dbReference type="EMBL" id="TNN59470.1"/>
    </source>
</evidence>
<dbReference type="GO" id="GO:0017168">
    <property type="term" value="F:5-oxoprolinase (ATP-hydrolyzing) activity"/>
    <property type="evidence" value="ECO:0007669"/>
    <property type="project" value="TreeGrafter"/>
</dbReference>
<keyword evidence="4" id="KW-1185">Reference proteome</keyword>
<dbReference type="GO" id="GO:0006749">
    <property type="term" value="P:glutathione metabolic process"/>
    <property type="evidence" value="ECO:0007669"/>
    <property type="project" value="TreeGrafter"/>
</dbReference>
<evidence type="ECO:0000259" key="1">
    <source>
        <dbReference type="Pfam" id="PF01968"/>
    </source>
</evidence>
<feature type="domain" description="Hydantoinase/oxoprolinase N-terminal" evidence="2">
    <location>
        <begin position="10"/>
        <end position="209"/>
    </location>
</feature>
<feature type="domain" description="Hydantoinase A/oxoprolinase" evidence="1">
    <location>
        <begin position="229"/>
        <end position="315"/>
    </location>
</feature>
<dbReference type="InterPro" id="IPR008040">
    <property type="entry name" value="Hydant_A_N"/>
</dbReference>
<dbReference type="AlphaFoldDB" id="A0A4Z2H1Y6"/>